<dbReference type="GO" id="GO:0020037">
    <property type="term" value="F:heme binding"/>
    <property type="evidence" value="ECO:0007669"/>
    <property type="project" value="InterPro"/>
</dbReference>
<dbReference type="PANTHER" id="PTHR35889:SF3">
    <property type="entry name" value="F-BOX DOMAIN-CONTAINING PROTEIN"/>
    <property type="match status" value="1"/>
</dbReference>
<feature type="domain" description="Cytochrome C Planctomycete-type" evidence="1">
    <location>
        <begin position="42"/>
        <end position="101"/>
    </location>
</feature>
<evidence type="ECO:0000259" key="1">
    <source>
        <dbReference type="Pfam" id="PF07635"/>
    </source>
</evidence>
<gene>
    <name evidence="2" type="ORF">E6P07_12555</name>
</gene>
<dbReference type="PROSITE" id="PS51257">
    <property type="entry name" value="PROKAR_LIPOPROTEIN"/>
    <property type="match status" value="1"/>
</dbReference>
<dbReference type="EMBL" id="CP039268">
    <property type="protein sequence ID" value="QGU33731.1"/>
    <property type="molecule type" value="Genomic_DNA"/>
</dbReference>
<dbReference type="GO" id="GO:0009055">
    <property type="term" value="F:electron transfer activity"/>
    <property type="evidence" value="ECO:0007669"/>
    <property type="project" value="InterPro"/>
</dbReference>
<dbReference type="Pfam" id="PF07635">
    <property type="entry name" value="PSCyt1"/>
    <property type="match status" value="1"/>
</dbReference>
<dbReference type="SUPFAM" id="SSF46626">
    <property type="entry name" value="Cytochrome c"/>
    <property type="match status" value="1"/>
</dbReference>
<keyword evidence="3" id="KW-1185">Reference proteome</keyword>
<sequence>MNKHLSRFAVGLPLILVALSGCKHSGEVSFARDVQPILKKHCVECHLTNGQGHAASGFLVESYDSVMKGTRFGPVVVPGDALSSSLYRLVAGEVDPSIRMPHRKDPLPSAELVVIERWINQGAKNN</sequence>
<dbReference type="AlphaFoldDB" id="A0A6I6E1B2"/>
<dbReference type="InterPro" id="IPR036909">
    <property type="entry name" value="Cyt_c-like_dom_sf"/>
</dbReference>
<dbReference type="InterPro" id="IPR011429">
    <property type="entry name" value="Cyt_c_Planctomycete-type"/>
</dbReference>
<dbReference type="Proteomes" id="UP000426424">
    <property type="component" value="Chromosome"/>
</dbReference>
<evidence type="ECO:0000313" key="3">
    <source>
        <dbReference type="Proteomes" id="UP000426424"/>
    </source>
</evidence>
<evidence type="ECO:0000313" key="2">
    <source>
        <dbReference type="EMBL" id="QGU33731.1"/>
    </source>
</evidence>
<reference evidence="2 3" key="1">
    <citation type="submission" date="2019-12" db="EMBL/GenBank/DDBJ databases">
        <title>The complete genome of the thermophilic, anoxygenic phototrophic gammaproteobacterium Thermochromatium tepidum.</title>
        <authorList>
            <person name="Sattley W.M."/>
            <person name="Swingley W.D."/>
            <person name="Burchell B.M."/>
            <person name="Gurbani S.A."/>
            <person name="Kujawa C.M."/>
            <person name="Nuccio D.A."/>
            <person name="Schladweiler J."/>
            <person name="Shaffer K.N."/>
            <person name="Stokes L.M."/>
            <person name="Touchman J.W."/>
            <person name="Blankenship R.E."/>
            <person name="Madigan M.T."/>
        </authorList>
    </citation>
    <scope>NUCLEOTIDE SEQUENCE [LARGE SCALE GENOMIC DNA]</scope>
    <source>
        <strain evidence="2 3">ATCC 43061</strain>
    </source>
</reference>
<proteinExistence type="predicted"/>
<name>A0A6I6E1B2_THETI</name>
<dbReference type="PANTHER" id="PTHR35889">
    <property type="entry name" value="CYCLOINULO-OLIGOSACCHARIDE FRUCTANOTRANSFERASE-RELATED"/>
    <property type="match status" value="1"/>
</dbReference>
<protein>
    <recommendedName>
        <fullName evidence="1">Cytochrome C Planctomycete-type domain-containing protein</fullName>
    </recommendedName>
</protein>
<dbReference type="RefSeq" id="WP_153975919.1">
    <property type="nucleotide sequence ID" value="NZ_CP039268.1"/>
</dbReference>
<organism evidence="2 3">
    <name type="scientific">Thermochromatium tepidum ATCC 43061</name>
    <dbReference type="NCBI Taxonomy" id="316276"/>
    <lineage>
        <taxon>Bacteria</taxon>
        <taxon>Pseudomonadati</taxon>
        <taxon>Pseudomonadota</taxon>
        <taxon>Gammaproteobacteria</taxon>
        <taxon>Chromatiales</taxon>
        <taxon>Chromatiaceae</taxon>
        <taxon>Thermochromatium</taxon>
    </lineage>
</organism>
<accession>A0A6I6E1B2</accession>
<dbReference type="OrthoDB" id="9809746at2"/>
<dbReference type="KEGG" id="ttp:E6P07_12555"/>